<proteinExistence type="predicted"/>
<evidence type="ECO:0000313" key="2">
    <source>
        <dbReference type="EMBL" id="KAL3312571.1"/>
    </source>
</evidence>
<dbReference type="EMBL" id="JBJKFK010001644">
    <property type="protein sequence ID" value="KAL3312571.1"/>
    <property type="molecule type" value="Genomic_DNA"/>
</dbReference>
<feature type="transmembrane region" description="Helical" evidence="1">
    <location>
        <begin position="75"/>
        <end position="98"/>
    </location>
</feature>
<keyword evidence="1" id="KW-0472">Membrane</keyword>
<reference evidence="2 3" key="1">
    <citation type="submission" date="2024-11" db="EMBL/GenBank/DDBJ databases">
        <title>Adaptive evolution of stress response genes in parasites aligns with host niche diversity.</title>
        <authorList>
            <person name="Hahn C."/>
            <person name="Resl P."/>
        </authorList>
    </citation>
    <scope>NUCLEOTIDE SEQUENCE [LARGE SCALE GENOMIC DNA]</scope>
    <source>
        <strain evidence="2">EGGRZ-B1_66</strain>
        <tissue evidence="2">Body</tissue>
    </source>
</reference>
<evidence type="ECO:0000256" key="1">
    <source>
        <dbReference type="SAM" id="Phobius"/>
    </source>
</evidence>
<gene>
    <name evidence="2" type="ORF">Ciccas_008837</name>
</gene>
<accession>A0ABD2PYW5</accession>
<dbReference type="AlphaFoldDB" id="A0ABD2PYW5"/>
<name>A0ABD2PYW5_9PLAT</name>
<feature type="transmembrane region" description="Helical" evidence="1">
    <location>
        <begin position="211"/>
        <end position="233"/>
    </location>
</feature>
<comment type="caution">
    <text evidence="2">The sequence shown here is derived from an EMBL/GenBank/DDBJ whole genome shotgun (WGS) entry which is preliminary data.</text>
</comment>
<feature type="transmembrane region" description="Helical" evidence="1">
    <location>
        <begin position="141"/>
        <end position="166"/>
    </location>
</feature>
<evidence type="ECO:0000313" key="3">
    <source>
        <dbReference type="Proteomes" id="UP001626550"/>
    </source>
</evidence>
<dbReference type="Proteomes" id="UP001626550">
    <property type="component" value="Unassembled WGS sequence"/>
</dbReference>
<sequence length="299" mass="32998">MSICFTFKQSLDEHSDIVSPGGSLCLLINSLACDTALCARQYLVCFFVFVFHWVMHGPKTRGCCHRENPTVFQSMALFVVTHSLPWALAAGSALAIALQPIFEANVTPSAHFFFRGLEQILDRCEPAEVARAEPQRFIAKVLLLLPVSLLVLIPSVAVIVTSSVFLSAKTEKCEQQKIPIGVLLFFTLLSPTITAIWDLKSHKSRNEEGPTILIARLLLVQFISDALVFAYIINNFRISYATTISSNPRQTMTGNTYESKDENFAEYPPDLELNFGGCIPCQSDGSTFPTLLSACVAPR</sequence>
<keyword evidence="1" id="KW-1133">Transmembrane helix</keyword>
<organism evidence="2 3">
    <name type="scientific">Cichlidogyrus casuarinus</name>
    <dbReference type="NCBI Taxonomy" id="1844966"/>
    <lineage>
        <taxon>Eukaryota</taxon>
        <taxon>Metazoa</taxon>
        <taxon>Spiralia</taxon>
        <taxon>Lophotrochozoa</taxon>
        <taxon>Platyhelminthes</taxon>
        <taxon>Monogenea</taxon>
        <taxon>Monopisthocotylea</taxon>
        <taxon>Dactylogyridea</taxon>
        <taxon>Ancyrocephalidae</taxon>
        <taxon>Cichlidogyrus</taxon>
    </lineage>
</organism>
<feature type="transmembrane region" description="Helical" evidence="1">
    <location>
        <begin position="178"/>
        <end position="199"/>
    </location>
</feature>
<feature type="transmembrane region" description="Helical" evidence="1">
    <location>
        <begin position="37"/>
        <end position="55"/>
    </location>
</feature>
<keyword evidence="1" id="KW-0812">Transmembrane</keyword>
<protein>
    <submittedName>
        <fullName evidence="2">Uncharacterized protein</fullName>
    </submittedName>
</protein>
<keyword evidence="3" id="KW-1185">Reference proteome</keyword>